<dbReference type="GO" id="GO:0016491">
    <property type="term" value="F:oxidoreductase activity"/>
    <property type="evidence" value="ECO:0007669"/>
    <property type="project" value="UniProtKB-KW"/>
</dbReference>
<proteinExistence type="predicted"/>
<gene>
    <name evidence="4" type="ORF">IAC32_07010</name>
</gene>
<dbReference type="SUPFAM" id="SSF51395">
    <property type="entry name" value="FMN-linked oxidoreductases"/>
    <property type="match status" value="1"/>
</dbReference>
<dbReference type="Gene3D" id="3.20.20.70">
    <property type="entry name" value="Aldolase class I"/>
    <property type="match status" value="1"/>
</dbReference>
<evidence type="ECO:0000259" key="3">
    <source>
        <dbReference type="Pfam" id="PF00724"/>
    </source>
</evidence>
<feature type="domain" description="NADH:flavin oxidoreductase/NADH oxidase N-terminal" evidence="3">
    <location>
        <begin position="2"/>
        <end position="142"/>
    </location>
</feature>
<dbReference type="PANTHER" id="PTHR43656">
    <property type="entry name" value="BINDING OXIDOREDUCTASE, PUTATIVE (AFU_ORTHOLOGUE AFUA_2G08260)-RELATED"/>
    <property type="match status" value="1"/>
</dbReference>
<reference evidence="4" key="1">
    <citation type="submission" date="2020-10" db="EMBL/GenBank/DDBJ databases">
        <authorList>
            <person name="Gilroy R."/>
        </authorList>
    </citation>
    <scope>NUCLEOTIDE SEQUENCE</scope>
    <source>
        <strain evidence="4">D3-1215</strain>
    </source>
</reference>
<dbReference type="PANTHER" id="PTHR43656:SF2">
    <property type="entry name" value="BINDING OXIDOREDUCTASE, PUTATIVE (AFU_ORTHOLOGUE AFUA_2G08260)-RELATED"/>
    <property type="match status" value="1"/>
</dbReference>
<protein>
    <recommendedName>
        <fullName evidence="3">NADH:flavin oxidoreductase/NADH oxidase N-terminal domain-containing protein</fullName>
    </recommendedName>
</protein>
<keyword evidence="1" id="KW-0285">Flavoprotein</keyword>
<comment type="caution">
    <text evidence="4">The sequence shown here is derived from an EMBL/GenBank/DDBJ whole genome shotgun (WGS) entry which is preliminary data.</text>
</comment>
<dbReference type="AlphaFoldDB" id="A0A9D9ELQ5"/>
<dbReference type="Proteomes" id="UP000823637">
    <property type="component" value="Unassembled WGS sequence"/>
</dbReference>
<evidence type="ECO:0000313" key="4">
    <source>
        <dbReference type="EMBL" id="MBO8447474.1"/>
    </source>
</evidence>
<dbReference type="InterPro" id="IPR051799">
    <property type="entry name" value="NADH_flavin_oxidoreductase"/>
</dbReference>
<organism evidence="4 5">
    <name type="scientific">Candidatus Enterocola intestinipullorum</name>
    <dbReference type="NCBI Taxonomy" id="2840783"/>
    <lineage>
        <taxon>Bacteria</taxon>
        <taxon>Pseudomonadati</taxon>
        <taxon>Bacteroidota</taxon>
        <taxon>Bacteroidia</taxon>
        <taxon>Bacteroidales</taxon>
        <taxon>Candidatus Enterocola</taxon>
    </lineage>
</organism>
<reference evidence="4" key="2">
    <citation type="journal article" date="2021" name="PeerJ">
        <title>Extensive microbial diversity within the chicken gut microbiome revealed by metagenomics and culture.</title>
        <authorList>
            <person name="Gilroy R."/>
            <person name="Ravi A."/>
            <person name="Getino M."/>
            <person name="Pursley I."/>
            <person name="Horton D.L."/>
            <person name="Alikhan N.F."/>
            <person name="Baker D."/>
            <person name="Gharbi K."/>
            <person name="Hall N."/>
            <person name="Watson M."/>
            <person name="Adriaenssens E.M."/>
            <person name="Foster-Nyarko E."/>
            <person name="Jarju S."/>
            <person name="Secka A."/>
            <person name="Antonio M."/>
            <person name="Oren A."/>
            <person name="Chaudhuri R.R."/>
            <person name="La Ragione R."/>
            <person name="Hildebrand F."/>
            <person name="Pallen M.J."/>
        </authorList>
    </citation>
    <scope>NUCLEOTIDE SEQUENCE</scope>
    <source>
        <strain evidence="4">D3-1215</strain>
    </source>
</reference>
<evidence type="ECO:0000313" key="5">
    <source>
        <dbReference type="Proteomes" id="UP000823637"/>
    </source>
</evidence>
<sequence>MVNEFAAAALRAKQAGFDGVEIHACHGYLLHQFATPYYNRRTDNYGGSRENRYRLTIEVYEVISRAVGEDFPVWIKVQSEDHFEQGVTHEDCLYLCRELAARGIDAIEVSGPFTEYKMNTAYFKEMADKIARETSVPVIVTGGNRIYEEM</sequence>
<accession>A0A9D9ELQ5</accession>
<keyword evidence="2" id="KW-0560">Oxidoreductase</keyword>
<dbReference type="EMBL" id="JADIMR010000103">
    <property type="protein sequence ID" value="MBO8447474.1"/>
    <property type="molecule type" value="Genomic_DNA"/>
</dbReference>
<name>A0A9D9ELQ5_9BACT</name>
<dbReference type="InterPro" id="IPR001155">
    <property type="entry name" value="OxRdtase_FMN_N"/>
</dbReference>
<evidence type="ECO:0000256" key="2">
    <source>
        <dbReference type="ARBA" id="ARBA00023002"/>
    </source>
</evidence>
<evidence type="ECO:0000256" key="1">
    <source>
        <dbReference type="ARBA" id="ARBA00022630"/>
    </source>
</evidence>
<dbReference type="InterPro" id="IPR013785">
    <property type="entry name" value="Aldolase_TIM"/>
</dbReference>
<dbReference type="GO" id="GO:0010181">
    <property type="term" value="F:FMN binding"/>
    <property type="evidence" value="ECO:0007669"/>
    <property type="project" value="InterPro"/>
</dbReference>
<dbReference type="Pfam" id="PF00724">
    <property type="entry name" value="Oxidored_FMN"/>
    <property type="match status" value="1"/>
</dbReference>